<evidence type="ECO:0000313" key="2">
    <source>
        <dbReference type="EMBL" id="KDQ53662.1"/>
    </source>
</evidence>
<dbReference type="AlphaFoldDB" id="A0A067PQS4"/>
<feature type="domain" description="F-box" evidence="1">
    <location>
        <begin position="1"/>
        <end position="46"/>
    </location>
</feature>
<dbReference type="InterPro" id="IPR001810">
    <property type="entry name" value="F-box_dom"/>
</dbReference>
<accession>A0A067PQS4</accession>
<evidence type="ECO:0000313" key="3">
    <source>
        <dbReference type="Proteomes" id="UP000027265"/>
    </source>
</evidence>
<dbReference type="Proteomes" id="UP000027265">
    <property type="component" value="Unassembled WGS sequence"/>
</dbReference>
<protein>
    <recommendedName>
        <fullName evidence="1">F-box domain-containing protein</fullName>
    </recommendedName>
</protein>
<dbReference type="OrthoDB" id="2322499at2759"/>
<sequence>MDLLPFDIWDEVFKYLHPLDLYNLSGVKYFRSYITRTDGSYLWRRARLNVKGFRTGPFPDCPPGLTEAQYARLMFTSLCSFCSRSRAQNIYWTFFIRSCKDCFKKHFVSCSKFLGMIPEPARSIFKNQRIEPTELLPYYEQGDQTKYLMTSDMVRLIREVIERLNTPRELDYLLQSKRYKLKEALTVAAQCSQWVQSSVEHRGDEVEALCAQRCGQILYALSNRLRNTELNGEVERLLQWKSDLFQYHPLINKPQALSNRSWGNMESTLIAFVREQQALRVKDVKDKIIVSRFLIAARFYAYWITTRGAQARLVFHPSTMDVCMTEDLLKILYLPLHIQVKGAHFTPLGPYFTRIVEGVTHGIMERLCRLMPPPQNPRTNPHDIRRTLTLTALFYCVHCKLGGMDVRDVAEHSCLLDIRHPDNPAVCKVLGHRPWNHDNKGVIFHHWASDACRRIAEACGLDSEATTLDYICQISAPGNLLLTCDACVSDSGERLEMTPAAMVKHLCAAHRDFTWNILEFPPKYWYCTECKHWEKTLDKLNRHVAQQHPGRLIDNGLRRLLDSENMLGRILSPPVVTVRRISRANRY</sequence>
<dbReference type="InterPro" id="IPR036047">
    <property type="entry name" value="F-box-like_dom_sf"/>
</dbReference>
<dbReference type="PROSITE" id="PS50181">
    <property type="entry name" value="FBOX"/>
    <property type="match status" value="1"/>
</dbReference>
<dbReference type="EMBL" id="KL197732">
    <property type="protein sequence ID" value="KDQ53662.1"/>
    <property type="molecule type" value="Genomic_DNA"/>
</dbReference>
<keyword evidence="3" id="KW-1185">Reference proteome</keyword>
<evidence type="ECO:0000259" key="1">
    <source>
        <dbReference type="PROSITE" id="PS50181"/>
    </source>
</evidence>
<gene>
    <name evidence="2" type="ORF">JAAARDRAFT_38977</name>
</gene>
<organism evidence="2 3">
    <name type="scientific">Jaapia argillacea MUCL 33604</name>
    <dbReference type="NCBI Taxonomy" id="933084"/>
    <lineage>
        <taxon>Eukaryota</taxon>
        <taxon>Fungi</taxon>
        <taxon>Dikarya</taxon>
        <taxon>Basidiomycota</taxon>
        <taxon>Agaricomycotina</taxon>
        <taxon>Agaricomycetes</taxon>
        <taxon>Agaricomycetidae</taxon>
        <taxon>Jaapiales</taxon>
        <taxon>Jaapiaceae</taxon>
        <taxon>Jaapia</taxon>
    </lineage>
</organism>
<dbReference type="STRING" id="933084.A0A067PQS4"/>
<dbReference type="SUPFAM" id="SSF81383">
    <property type="entry name" value="F-box domain"/>
    <property type="match status" value="1"/>
</dbReference>
<dbReference type="HOGENOM" id="CLU_010790_2_3_1"/>
<name>A0A067PQS4_9AGAM</name>
<reference evidence="3" key="1">
    <citation type="journal article" date="2014" name="Proc. Natl. Acad. Sci. U.S.A.">
        <title>Extensive sampling of basidiomycete genomes demonstrates inadequacy of the white-rot/brown-rot paradigm for wood decay fungi.</title>
        <authorList>
            <person name="Riley R."/>
            <person name="Salamov A.A."/>
            <person name="Brown D.W."/>
            <person name="Nagy L.G."/>
            <person name="Floudas D."/>
            <person name="Held B.W."/>
            <person name="Levasseur A."/>
            <person name="Lombard V."/>
            <person name="Morin E."/>
            <person name="Otillar R."/>
            <person name="Lindquist E.A."/>
            <person name="Sun H."/>
            <person name="LaButti K.M."/>
            <person name="Schmutz J."/>
            <person name="Jabbour D."/>
            <person name="Luo H."/>
            <person name="Baker S.E."/>
            <person name="Pisabarro A.G."/>
            <person name="Walton J.D."/>
            <person name="Blanchette R.A."/>
            <person name="Henrissat B."/>
            <person name="Martin F."/>
            <person name="Cullen D."/>
            <person name="Hibbett D.S."/>
            <person name="Grigoriev I.V."/>
        </authorList>
    </citation>
    <scope>NUCLEOTIDE SEQUENCE [LARGE SCALE GENOMIC DNA]</scope>
    <source>
        <strain evidence="3">MUCL 33604</strain>
    </source>
</reference>
<proteinExistence type="predicted"/>
<dbReference type="InParanoid" id="A0A067PQS4"/>